<dbReference type="EMBL" id="MU004183">
    <property type="protein sequence ID" value="KAF2500249.1"/>
    <property type="molecule type" value="Genomic_DNA"/>
</dbReference>
<dbReference type="Proteomes" id="UP000799750">
    <property type="component" value="Unassembled WGS sequence"/>
</dbReference>
<organism evidence="1 2">
    <name type="scientific">Lophium mytilinum</name>
    <dbReference type="NCBI Taxonomy" id="390894"/>
    <lineage>
        <taxon>Eukaryota</taxon>
        <taxon>Fungi</taxon>
        <taxon>Dikarya</taxon>
        <taxon>Ascomycota</taxon>
        <taxon>Pezizomycotina</taxon>
        <taxon>Dothideomycetes</taxon>
        <taxon>Pleosporomycetidae</taxon>
        <taxon>Mytilinidiales</taxon>
        <taxon>Mytilinidiaceae</taxon>
        <taxon>Lophium</taxon>
    </lineage>
</organism>
<reference evidence="1" key="1">
    <citation type="journal article" date="2020" name="Stud. Mycol.">
        <title>101 Dothideomycetes genomes: a test case for predicting lifestyles and emergence of pathogens.</title>
        <authorList>
            <person name="Haridas S."/>
            <person name="Albert R."/>
            <person name="Binder M."/>
            <person name="Bloem J."/>
            <person name="Labutti K."/>
            <person name="Salamov A."/>
            <person name="Andreopoulos B."/>
            <person name="Baker S."/>
            <person name="Barry K."/>
            <person name="Bills G."/>
            <person name="Bluhm B."/>
            <person name="Cannon C."/>
            <person name="Castanera R."/>
            <person name="Culley D."/>
            <person name="Daum C."/>
            <person name="Ezra D."/>
            <person name="Gonzalez J."/>
            <person name="Henrissat B."/>
            <person name="Kuo A."/>
            <person name="Liang C."/>
            <person name="Lipzen A."/>
            <person name="Lutzoni F."/>
            <person name="Magnuson J."/>
            <person name="Mondo S."/>
            <person name="Nolan M."/>
            <person name="Ohm R."/>
            <person name="Pangilinan J."/>
            <person name="Park H.-J."/>
            <person name="Ramirez L."/>
            <person name="Alfaro M."/>
            <person name="Sun H."/>
            <person name="Tritt A."/>
            <person name="Yoshinaga Y."/>
            <person name="Zwiers L.-H."/>
            <person name="Turgeon B."/>
            <person name="Goodwin S."/>
            <person name="Spatafora J."/>
            <person name="Crous P."/>
            <person name="Grigoriev I."/>
        </authorList>
    </citation>
    <scope>NUCLEOTIDE SEQUENCE</scope>
    <source>
        <strain evidence="1">CBS 269.34</strain>
    </source>
</reference>
<accession>A0A6A6R6P0</accession>
<dbReference type="PANTHER" id="PTHR38795">
    <property type="entry name" value="DUF6604 DOMAIN-CONTAINING PROTEIN"/>
    <property type="match status" value="1"/>
</dbReference>
<proteinExistence type="predicted"/>
<evidence type="ECO:0000313" key="1">
    <source>
        <dbReference type="EMBL" id="KAF2500249.1"/>
    </source>
</evidence>
<sequence>MSFKITVQMEWFGLTIANCAPSFLAAAHLHNAAKHLNALPTPWPAMQSLCDLHCAKIFGGSAPPTAPFEMLRRYFLQIGVPLSKFAVNARDSSMLRTRGQKRLALPLDPALELLRSCFGPDSKLERTVRQIGALDLVSGEEKLEVLSRFRGWLSRAVQAPKPEYVELSLASEKIVARICAERRRGEDAVEMVAGVLEGVVLGFWEWERESRRERGEFVAPQALKDCGVTLGQF</sequence>
<gene>
    <name evidence="1" type="ORF">BU16DRAFT_523057</name>
</gene>
<name>A0A6A6R6P0_9PEZI</name>
<protein>
    <submittedName>
        <fullName evidence="1">Uncharacterized protein</fullName>
    </submittedName>
</protein>
<keyword evidence="2" id="KW-1185">Reference proteome</keyword>
<dbReference type="PANTHER" id="PTHR38795:SF1">
    <property type="entry name" value="DUF6604 DOMAIN-CONTAINING PROTEIN"/>
    <property type="match status" value="1"/>
</dbReference>
<evidence type="ECO:0000313" key="2">
    <source>
        <dbReference type="Proteomes" id="UP000799750"/>
    </source>
</evidence>
<dbReference type="AlphaFoldDB" id="A0A6A6R6P0"/>